<dbReference type="InterPro" id="IPR002645">
    <property type="entry name" value="STAS_dom"/>
</dbReference>
<evidence type="ECO:0000256" key="1">
    <source>
        <dbReference type="ARBA" id="ARBA00009013"/>
    </source>
</evidence>
<comment type="caution">
    <text evidence="4">The sequence shown here is derived from an EMBL/GenBank/DDBJ whole genome shotgun (WGS) entry which is preliminary data.</text>
</comment>
<dbReference type="CDD" id="cd07043">
    <property type="entry name" value="STAS_anti-anti-sigma_factors"/>
    <property type="match status" value="1"/>
</dbReference>
<dbReference type="InterPro" id="IPR003658">
    <property type="entry name" value="Anti-sigma_ant"/>
</dbReference>
<keyword evidence="5" id="KW-1185">Reference proteome</keyword>
<dbReference type="Pfam" id="PF01740">
    <property type="entry name" value="STAS"/>
    <property type="match status" value="1"/>
</dbReference>
<dbReference type="PANTHER" id="PTHR33495:SF2">
    <property type="entry name" value="ANTI-SIGMA FACTOR ANTAGONIST TM_1081-RELATED"/>
    <property type="match status" value="1"/>
</dbReference>
<dbReference type="InterPro" id="IPR036513">
    <property type="entry name" value="STAS_dom_sf"/>
</dbReference>
<evidence type="ECO:0000259" key="3">
    <source>
        <dbReference type="PROSITE" id="PS50801"/>
    </source>
</evidence>
<sequence length="170" mass="18067">MLGEGLAGDEHVAGVVLDQKDLYRYRRLAAHRAPPDTGWPHSIAPAPPRPAGGADDRYRLGVAFTIDTVGGHGIVRAEGELDVGNAPQLREAVGAALDQHQRLVVDLSAVTFLDSVTLGVLIGAYNRARETGGALAVVCTDERVRRVFRITGLDKVFAMYETVEAAAAAL</sequence>
<evidence type="ECO:0000313" key="5">
    <source>
        <dbReference type="Proteomes" id="UP001500620"/>
    </source>
</evidence>
<reference evidence="5" key="1">
    <citation type="journal article" date="2019" name="Int. J. Syst. Evol. Microbiol.">
        <title>The Global Catalogue of Microorganisms (GCM) 10K type strain sequencing project: providing services to taxonomists for standard genome sequencing and annotation.</title>
        <authorList>
            <consortium name="The Broad Institute Genomics Platform"/>
            <consortium name="The Broad Institute Genome Sequencing Center for Infectious Disease"/>
            <person name="Wu L."/>
            <person name="Ma J."/>
        </authorList>
    </citation>
    <scope>NUCLEOTIDE SEQUENCE [LARGE SCALE GENOMIC DNA]</scope>
    <source>
        <strain evidence="5">JCM 17441</strain>
    </source>
</reference>
<organism evidence="4 5">
    <name type="scientific">Dactylosporangium darangshiense</name>
    <dbReference type="NCBI Taxonomy" id="579108"/>
    <lineage>
        <taxon>Bacteria</taxon>
        <taxon>Bacillati</taxon>
        <taxon>Actinomycetota</taxon>
        <taxon>Actinomycetes</taxon>
        <taxon>Micromonosporales</taxon>
        <taxon>Micromonosporaceae</taxon>
        <taxon>Dactylosporangium</taxon>
    </lineage>
</organism>
<dbReference type="Proteomes" id="UP001500620">
    <property type="component" value="Unassembled WGS sequence"/>
</dbReference>
<accession>A0ABP8DQP7</accession>
<gene>
    <name evidence="4" type="ORF">GCM10022255_096800</name>
</gene>
<dbReference type="EMBL" id="BAABAT010000049">
    <property type="protein sequence ID" value="GAA4261965.1"/>
    <property type="molecule type" value="Genomic_DNA"/>
</dbReference>
<comment type="similarity">
    <text evidence="1 2">Belongs to the anti-sigma-factor antagonist family.</text>
</comment>
<dbReference type="Gene3D" id="3.30.750.24">
    <property type="entry name" value="STAS domain"/>
    <property type="match status" value="1"/>
</dbReference>
<dbReference type="PROSITE" id="PS50801">
    <property type="entry name" value="STAS"/>
    <property type="match status" value="1"/>
</dbReference>
<dbReference type="PANTHER" id="PTHR33495">
    <property type="entry name" value="ANTI-SIGMA FACTOR ANTAGONIST TM_1081-RELATED-RELATED"/>
    <property type="match status" value="1"/>
</dbReference>
<evidence type="ECO:0000256" key="2">
    <source>
        <dbReference type="RuleBase" id="RU003749"/>
    </source>
</evidence>
<feature type="domain" description="STAS" evidence="3">
    <location>
        <begin position="62"/>
        <end position="170"/>
    </location>
</feature>
<dbReference type="SUPFAM" id="SSF52091">
    <property type="entry name" value="SpoIIaa-like"/>
    <property type="match status" value="1"/>
</dbReference>
<protein>
    <recommendedName>
        <fullName evidence="2">Anti-sigma factor antagonist</fullName>
    </recommendedName>
</protein>
<dbReference type="NCBIfam" id="TIGR00377">
    <property type="entry name" value="ant_ant_sig"/>
    <property type="match status" value="1"/>
</dbReference>
<proteinExistence type="inferred from homology"/>
<name>A0ABP8DQP7_9ACTN</name>
<evidence type="ECO:0000313" key="4">
    <source>
        <dbReference type="EMBL" id="GAA4261965.1"/>
    </source>
</evidence>